<gene>
    <name evidence="2" type="ORF">TBRA_LOCUS11097</name>
</gene>
<protein>
    <submittedName>
        <fullName evidence="2">Uncharacterized protein</fullName>
    </submittedName>
</protein>
<dbReference type="Proteomes" id="UP000479190">
    <property type="component" value="Unassembled WGS sequence"/>
</dbReference>
<keyword evidence="3" id="KW-1185">Reference proteome</keyword>
<dbReference type="EMBL" id="CADCXV010000955">
    <property type="protein sequence ID" value="CAB0039353.1"/>
    <property type="molecule type" value="Genomic_DNA"/>
</dbReference>
<accession>A0A6H5IU00</accession>
<feature type="compositionally biased region" description="Low complexity" evidence="1">
    <location>
        <begin position="70"/>
        <end position="90"/>
    </location>
</feature>
<dbReference type="AlphaFoldDB" id="A0A6H5IU00"/>
<sequence>MTTSRSRRHWPMGASAYGYRSTVRAGQETSIRAPLAVSLGALVAYPPTPSTRVLAMLRIYRSCVSRSAAAPRTTTTTTLSTKGTSNGSSSTRERLSRSPTRAVHSGTRSDSRERYNAYSTPFSHVYAAASRATLAWRTGPPRPRPIARSFRFFALFRDIFILCAEDLSRIAAPRSLAPTSAARSVRSDARLLLTTVCGQRRISAREVMANPRFFLRWHVTLVATRIGEASFELSLRSIAPEQQRLCAATRRATTTYAVYNICMRACRDPTAFQAPRPVLVPI</sequence>
<evidence type="ECO:0000313" key="3">
    <source>
        <dbReference type="Proteomes" id="UP000479190"/>
    </source>
</evidence>
<evidence type="ECO:0000313" key="2">
    <source>
        <dbReference type="EMBL" id="CAB0039353.1"/>
    </source>
</evidence>
<name>A0A6H5IU00_9HYME</name>
<proteinExistence type="predicted"/>
<evidence type="ECO:0000256" key="1">
    <source>
        <dbReference type="SAM" id="MobiDB-lite"/>
    </source>
</evidence>
<reference evidence="2 3" key="1">
    <citation type="submission" date="2020-02" db="EMBL/GenBank/DDBJ databases">
        <authorList>
            <person name="Ferguson B K."/>
        </authorList>
    </citation>
    <scope>NUCLEOTIDE SEQUENCE [LARGE SCALE GENOMIC DNA]</scope>
</reference>
<feature type="region of interest" description="Disordered" evidence="1">
    <location>
        <begin position="70"/>
        <end position="114"/>
    </location>
</feature>
<organism evidence="2 3">
    <name type="scientific">Trichogramma brassicae</name>
    <dbReference type="NCBI Taxonomy" id="86971"/>
    <lineage>
        <taxon>Eukaryota</taxon>
        <taxon>Metazoa</taxon>
        <taxon>Ecdysozoa</taxon>
        <taxon>Arthropoda</taxon>
        <taxon>Hexapoda</taxon>
        <taxon>Insecta</taxon>
        <taxon>Pterygota</taxon>
        <taxon>Neoptera</taxon>
        <taxon>Endopterygota</taxon>
        <taxon>Hymenoptera</taxon>
        <taxon>Apocrita</taxon>
        <taxon>Proctotrupomorpha</taxon>
        <taxon>Chalcidoidea</taxon>
        <taxon>Trichogrammatidae</taxon>
        <taxon>Trichogramma</taxon>
    </lineage>
</organism>